<reference evidence="1 3" key="1">
    <citation type="submission" date="2016-08" db="EMBL/GenBank/DDBJ databases">
        <title>Complete genome sequence of Acinetobacter baylyi strain GFJ2.</title>
        <authorList>
            <person name="Tabata M."/>
            <person name="Kuboki S."/>
            <person name="Gibu N."/>
            <person name="Kinouchi Y."/>
            <person name="Vangnai A."/>
            <person name="Kasai D."/>
            <person name="Fukuda M."/>
        </authorList>
    </citation>
    <scope>NUCLEOTIDE SEQUENCE [LARGE SCALE GENOMIC DNA]</scope>
    <source>
        <strain evidence="1 3">GFJ2</strain>
    </source>
</reference>
<evidence type="ECO:0000313" key="1">
    <source>
        <dbReference type="EMBL" id="APV35909.1"/>
    </source>
</evidence>
<name>A0A1P8EI88_9GAMM</name>
<gene>
    <name evidence="1" type="ORF">BEN76_07700</name>
    <name evidence="2" type="ORF">RHP80_14425</name>
</gene>
<dbReference type="eggNOG" id="COG0663">
    <property type="taxonomic scope" value="Bacteria"/>
</dbReference>
<dbReference type="STRING" id="487316.BEN76_07700"/>
<dbReference type="EMBL" id="CP016896">
    <property type="protein sequence ID" value="APV35909.1"/>
    <property type="molecule type" value="Genomic_DNA"/>
</dbReference>
<dbReference type="InterPro" id="IPR011004">
    <property type="entry name" value="Trimer_LpxA-like_sf"/>
</dbReference>
<dbReference type="RefSeq" id="WP_025094248.1">
    <property type="nucleotide sequence ID" value="NZ_BKFD01000002.1"/>
</dbReference>
<dbReference type="CDD" id="cd04745">
    <property type="entry name" value="LbH_paaY_like"/>
    <property type="match status" value="1"/>
</dbReference>
<evidence type="ECO:0000313" key="2">
    <source>
        <dbReference type="EMBL" id="WND05365.1"/>
    </source>
</evidence>
<dbReference type="Gene3D" id="2.160.10.10">
    <property type="entry name" value="Hexapeptide repeat proteins"/>
    <property type="match status" value="1"/>
</dbReference>
<proteinExistence type="predicted"/>
<dbReference type="InterPro" id="IPR050484">
    <property type="entry name" value="Transf_Hexapept/Carb_Anhydrase"/>
</dbReference>
<dbReference type="PANTHER" id="PTHR13061:SF29">
    <property type="entry name" value="GAMMA CARBONIC ANHYDRASE-LIKE 1, MITOCHONDRIAL-RELATED"/>
    <property type="match status" value="1"/>
</dbReference>
<dbReference type="Proteomes" id="UP001256400">
    <property type="component" value="Chromosome"/>
</dbReference>
<dbReference type="InterPro" id="IPR001451">
    <property type="entry name" value="Hexapep"/>
</dbReference>
<sequence>MPCYSIDGVIPVISPHAYVHPTAVLIGDVIIEDGVYVGPLASLRADFGRIHVQANANIQDACVIHGFPNSITQVAERAHVGHGAILHGCTLHHNVLIGMHSVILDGAVIGENTIVGAHSLVKAKMQVPANVMLVGSPAKVIRELTEAEKNWKQQGTQTYIELAQRCLHSMQEVQPHAQIHSHRRDYRDFFSQHVTKHEYLTKQP</sequence>
<accession>A0A1P8EI88</accession>
<dbReference type="SUPFAM" id="SSF51161">
    <property type="entry name" value="Trimeric LpxA-like enzymes"/>
    <property type="match status" value="1"/>
</dbReference>
<organism evidence="1 3">
    <name type="scientific">Acinetobacter soli</name>
    <dbReference type="NCBI Taxonomy" id="487316"/>
    <lineage>
        <taxon>Bacteria</taxon>
        <taxon>Pseudomonadati</taxon>
        <taxon>Pseudomonadota</taxon>
        <taxon>Gammaproteobacteria</taxon>
        <taxon>Moraxellales</taxon>
        <taxon>Moraxellaceae</taxon>
        <taxon>Acinetobacter</taxon>
    </lineage>
</organism>
<dbReference type="KEGG" id="asol:BEN76_07700"/>
<dbReference type="PANTHER" id="PTHR13061">
    <property type="entry name" value="DYNACTIN SUBUNIT P25"/>
    <property type="match status" value="1"/>
</dbReference>
<dbReference type="AlphaFoldDB" id="A0A1P8EI88"/>
<evidence type="ECO:0000313" key="3">
    <source>
        <dbReference type="Proteomes" id="UP000185674"/>
    </source>
</evidence>
<dbReference type="Proteomes" id="UP000185674">
    <property type="component" value="Chromosome"/>
</dbReference>
<protein>
    <submittedName>
        <fullName evidence="1">Gamma carbonic anhydrase family protein</fullName>
    </submittedName>
</protein>
<reference evidence="2" key="2">
    <citation type="submission" date="2023-09" db="EMBL/GenBank/DDBJ databases">
        <title>Acinetobacter soli.</title>
        <authorList>
            <person name="Kim B."/>
            <person name="Kim D."/>
            <person name="Park D."/>
        </authorList>
    </citation>
    <scope>NUCLEOTIDE SEQUENCE</scope>
    <source>
        <strain evidence="2">2023.05</strain>
    </source>
</reference>
<dbReference type="Pfam" id="PF00132">
    <property type="entry name" value="Hexapep"/>
    <property type="match status" value="1"/>
</dbReference>
<dbReference type="EMBL" id="CP134206">
    <property type="protein sequence ID" value="WND05365.1"/>
    <property type="molecule type" value="Genomic_DNA"/>
</dbReference>